<sequence length="452" mass="51692">MASTQVSDFGSSDSVLGVMEVANKPEMGIPEMYIRPQQPSIRSDEPSLSTIPVFDFKSLLHENSRDAQLLKLYTACKDWGFFQVVNHGVSSELLQKLKHEIEKFFQLPIEDKKKYQIRAGDVQGYGSVIRCKDQKLDWGDRFYMLINPVERRKPYLLPQLPASLRESLESYWSELRKLGMEILGLLGKAIGMEMKEVEEFFDDGVQSVRMTYYPPCPKPEMVVGLTPHSDATGITILHQLNGVEGLEIKKNGVWIPVTFLPDAFVVNVGDIMEILSNGTYTSIEHRVAVNKEKERISIAMFFNPRVEAEIGPVKSLLNSENPPLFKTMLMEDYFKDFFSRNLNGKSHLDKMRLKDSSRQWNKLFDKFITIIGFERRKYGNCVYSNFKLFIVLLVYVDDIMTASNVKSEVEKVKVELNSEFDMKDLEAAMKMLGSLDAVCKRPTFEKSFTSLG</sequence>
<dbReference type="InterPro" id="IPR026992">
    <property type="entry name" value="DIOX_N"/>
</dbReference>
<evidence type="ECO:0000313" key="9">
    <source>
        <dbReference type="RefSeq" id="XP_022638475.1"/>
    </source>
</evidence>
<reference evidence="9" key="2">
    <citation type="submission" date="2025-08" db="UniProtKB">
        <authorList>
            <consortium name="RefSeq"/>
        </authorList>
    </citation>
    <scope>IDENTIFICATION</scope>
    <source>
        <tissue evidence="9">Leaf</tissue>
    </source>
</reference>
<dbReference type="PANTHER" id="PTHR47991">
    <property type="entry name" value="OXOGLUTARATE/IRON-DEPENDENT DIOXYGENASE"/>
    <property type="match status" value="1"/>
</dbReference>
<evidence type="ECO:0000256" key="5">
    <source>
        <dbReference type="ARBA" id="ARBA00023004"/>
    </source>
</evidence>
<dbReference type="GeneID" id="106766198"/>
<name>A0A3Q0F372_VIGRR</name>
<dbReference type="InterPro" id="IPR027443">
    <property type="entry name" value="IPNS-like_sf"/>
</dbReference>
<dbReference type="Pfam" id="PF07727">
    <property type="entry name" value="RVT_2"/>
    <property type="match status" value="1"/>
</dbReference>
<keyword evidence="2 6" id="KW-0479">Metal-binding</keyword>
<evidence type="ECO:0000256" key="1">
    <source>
        <dbReference type="ARBA" id="ARBA00008056"/>
    </source>
</evidence>
<dbReference type="OrthoDB" id="288590at2759"/>
<evidence type="ECO:0000256" key="4">
    <source>
        <dbReference type="ARBA" id="ARBA00023002"/>
    </source>
</evidence>
<evidence type="ECO:0000256" key="2">
    <source>
        <dbReference type="ARBA" id="ARBA00022723"/>
    </source>
</evidence>
<evidence type="ECO:0000259" key="7">
    <source>
        <dbReference type="PROSITE" id="PS51471"/>
    </source>
</evidence>
<evidence type="ECO:0000256" key="3">
    <source>
        <dbReference type="ARBA" id="ARBA00022896"/>
    </source>
</evidence>
<feature type="domain" description="Fe2OG dioxygenase" evidence="7">
    <location>
        <begin position="204"/>
        <end position="304"/>
    </location>
</feature>
<dbReference type="Proteomes" id="UP000087766">
    <property type="component" value="Chromosome 7"/>
</dbReference>
<dbReference type="AlphaFoldDB" id="A0A3Q0F372"/>
<dbReference type="InterPro" id="IPR013103">
    <property type="entry name" value="RVT_2"/>
</dbReference>
<evidence type="ECO:0000313" key="8">
    <source>
        <dbReference type="Proteomes" id="UP000087766"/>
    </source>
</evidence>
<dbReference type="Pfam" id="PF14226">
    <property type="entry name" value="DIOX_N"/>
    <property type="match status" value="1"/>
</dbReference>
<dbReference type="GO" id="GO:0016491">
    <property type="term" value="F:oxidoreductase activity"/>
    <property type="evidence" value="ECO:0007669"/>
    <property type="project" value="UniProtKB-KW"/>
</dbReference>
<comment type="similarity">
    <text evidence="1 6">Belongs to the iron/ascorbate-dependent oxidoreductase family.</text>
</comment>
<dbReference type="GO" id="GO:0046872">
    <property type="term" value="F:metal ion binding"/>
    <property type="evidence" value="ECO:0007669"/>
    <property type="project" value="UniProtKB-KW"/>
</dbReference>
<organism evidence="8 9">
    <name type="scientific">Vigna radiata var. radiata</name>
    <name type="common">Mung bean</name>
    <name type="synonym">Phaseolus aureus</name>
    <dbReference type="NCBI Taxonomy" id="3916"/>
    <lineage>
        <taxon>Eukaryota</taxon>
        <taxon>Viridiplantae</taxon>
        <taxon>Streptophyta</taxon>
        <taxon>Embryophyta</taxon>
        <taxon>Tracheophyta</taxon>
        <taxon>Spermatophyta</taxon>
        <taxon>Magnoliopsida</taxon>
        <taxon>eudicotyledons</taxon>
        <taxon>Gunneridae</taxon>
        <taxon>Pentapetalae</taxon>
        <taxon>rosids</taxon>
        <taxon>fabids</taxon>
        <taxon>Fabales</taxon>
        <taxon>Fabaceae</taxon>
        <taxon>Papilionoideae</taxon>
        <taxon>50 kb inversion clade</taxon>
        <taxon>NPAAA clade</taxon>
        <taxon>indigoferoid/millettioid clade</taxon>
        <taxon>Phaseoleae</taxon>
        <taxon>Vigna</taxon>
    </lineage>
</organism>
<protein>
    <submittedName>
        <fullName evidence="9">Protein SRG1-like</fullName>
    </submittedName>
</protein>
<dbReference type="InterPro" id="IPR050295">
    <property type="entry name" value="Plant_2OG-oxidoreductases"/>
</dbReference>
<accession>A0A3Q0F372</accession>
<dbReference type="RefSeq" id="XP_022638475.1">
    <property type="nucleotide sequence ID" value="XM_022782754.1"/>
</dbReference>
<dbReference type="KEGG" id="vra:106766198"/>
<dbReference type="STRING" id="3916.A0A3Q0F372"/>
<keyword evidence="8" id="KW-1185">Reference proteome</keyword>
<gene>
    <name evidence="9" type="primary">LOC106766198</name>
</gene>
<dbReference type="SUPFAM" id="SSF51197">
    <property type="entry name" value="Clavaminate synthase-like"/>
    <property type="match status" value="1"/>
</dbReference>
<keyword evidence="5 6" id="KW-0408">Iron</keyword>
<evidence type="ECO:0000256" key="6">
    <source>
        <dbReference type="RuleBase" id="RU003682"/>
    </source>
</evidence>
<dbReference type="Pfam" id="PF03171">
    <property type="entry name" value="2OG-FeII_Oxy"/>
    <property type="match status" value="1"/>
</dbReference>
<dbReference type="InterPro" id="IPR044861">
    <property type="entry name" value="IPNS-like_FE2OG_OXY"/>
</dbReference>
<dbReference type="Gene3D" id="2.60.120.330">
    <property type="entry name" value="B-lactam Antibiotic, Isopenicillin N Synthase, Chain"/>
    <property type="match status" value="1"/>
</dbReference>
<proteinExistence type="inferred from homology"/>
<dbReference type="FunFam" id="2.60.120.330:FF:000001">
    <property type="entry name" value="Protein SRG1"/>
    <property type="match status" value="1"/>
</dbReference>
<dbReference type="InterPro" id="IPR005123">
    <property type="entry name" value="Oxoglu/Fe-dep_dioxygenase_dom"/>
</dbReference>
<dbReference type="GO" id="GO:0031418">
    <property type="term" value="F:L-ascorbic acid binding"/>
    <property type="evidence" value="ECO:0007669"/>
    <property type="project" value="UniProtKB-KW"/>
</dbReference>
<dbReference type="PROSITE" id="PS51471">
    <property type="entry name" value="FE2OG_OXY"/>
    <property type="match status" value="1"/>
</dbReference>
<keyword evidence="3" id="KW-0847">Vitamin C</keyword>
<keyword evidence="4 6" id="KW-0560">Oxidoreductase</keyword>
<reference evidence="8" key="1">
    <citation type="journal article" date="2014" name="Nat. Commun.">
        <title>Genome sequence of mungbean and insights into evolution within Vigna species.</title>
        <authorList>
            <person name="Kang Y.J."/>
            <person name="Kim S.K."/>
            <person name="Kim M.Y."/>
            <person name="Lestari P."/>
            <person name="Kim K.H."/>
            <person name="Ha B.K."/>
            <person name="Jun T.H."/>
            <person name="Hwang W.J."/>
            <person name="Lee T."/>
            <person name="Lee J."/>
            <person name="Shim S."/>
            <person name="Yoon M.Y."/>
            <person name="Jang Y.E."/>
            <person name="Han K.S."/>
            <person name="Taeprayoon P."/>
            <person name="Yoon N."/>
            <person name="Somta P."/>
            <person name="Tanya P."/>
            <person name="Kim K.S."/>
            <person name="Gwag J.G."/>
            <person name="Moon J.K."/>
            <person name="Lee Y.H."/>
            <person name="Park B.S."/>
            <person name="Bombarely A."/>
            <person name="Doyle J.J."/>
            <person name="Jackson S.A."/>
            <person name="Schafleitner R."/>
            <person name="Srinives P."/>
            <person name="Varshney R.K."/>
            <person name="Lee S.H."/>
        </authorList>
    </citation>
    <scope>NUCLEOTIDE SEQUENCE [LARGE SCALE GENOMIC DNA]</scope>
    <source>
        <strain evidence="8">cv. VC1973A</strain>
    </source>
</reference>